<evidence type="ECO:0000256" key="1">
    <source>
        <dbReference type="ARBA" id="ARBA00023267"/>
    </source>
</evidence>
<reference evidence="4" key="1">
    <citation type="submission" date="2013-08" db="EMBL/GenBank/DDBJ databases">
        <authorList>
            <person name="Mendez C."/>
            <person name="Richter M."/>
            <person name="Ferrer M."/>
            <person name="Sanchez J."/>
        </authorList>
    </citation>
    <scope>NUCLEOTIDE SEQUENCE</scope>
</reference>
<dbReference type="EMBL" id="AUZY01012057">
    <property type="protein sequence ID" value="EQD31619.1"/>
    <property type="molecule type" value="Genomic_DNA"/>
</dbReference>
<dbReference type="PANTHER" id="PTHR45266">
    <property type="entry name" value="OXALOACETATE DECARBOXYLASE ALPHA CHAIN"/>
    <property type="match status" value="1"/>
</dbReference>
<dbReference type="Pfam" id="PF00364">
    <property type="entry name" value="Biotin_lipoyl"/>
    <property type="match status" value="1"/>
</dbReference>
<dbReference type="AlphaFoldDB" id="T0ZSG1"/>
<feature type="compositionally biased region" description="Low complexity" evidence="2">
    <location>
        <begin position="87"/>
        <end position="106"/>
    </location>
</feature>
<sequence>MRLRVVRDGRTTEVEVAADLATVSVDGQTYPVTVVKRGPLRGELEIAGERVQIDGWPEHFPEPPSAVDVNGERGPATIERLGGAEAVPAPARAERPAPTVTSGPAAPSAPPPAGGVPVVPPMPGKVIELRVADGDRVEVGTVLLVLEAMKMRNEITSPATGVVRGLRVAAGANARAKEPMLFVAPA</sequence>
<comment type="caution">
    <text evidence="4">The sequence shown here is derived from an EMBL/GenBank/DDBJ whole genome shotgun (WGS) entry which is preliminary data.</text>
</comment>
<evidence type="ECO:0000259" key="3">
    <source>
        <dbReference type="PROSITE" id="PS50968"/>
    </source>
</evidence>
<organism evidence="4">
    <name type="scientific">mine drainage metagenome</name>
    <dbReference type="NCBI Taxonomy" id="410659"/>
    <lineage>
        <taxon>unclassified sequences</taxon>
        <taxon>metagenomes</taxon>
        <taxon>ecological metagenomes</taxon>
    </lineage>
</organism>
<dbReference type="CDD" id="cd06850">
    <property type="entry name" value="biotinyl_domain"/>
    <property type="match status" value="1"/>
</dbReference>
<accession>T0ZSG1</accession>
<evidence type="ECO:0000256" key="2">
    <source>
        <dbReference type="SAM" id="MobiDB-lite"/>
    </source>
</evidence>
<proteinExistence type="predicted"/>
<dbReference type="PROSITE" id="PS00188">
    <property type="entry name" value="BIOTIN"/>
    <property type="match status" value="1"/>
</dbReference>
<dbReference type="InterPro" id="IPR050709">
    <property type="entry name" value="Biotin_Carboxyl_Carrier/Decarb"/>
</dbReference>
<feature type="region of interest" description="Disordered" evidence="2">
    <location>
        <begin position="87"/>
        <end position="116"/>
    </location>
</feature>
<dbReference type="PANTHER" id="PTHR45266:SF3">
    <property type="entry name" value="OXALOACETATE DECARBOXYLASE ALPHA CHAIN"/>
    <property type="match status" value="1"/>
</dbReference>
<evidence type="ECO:0000313" key="4">
    <source>
        <dbReference type="EMBL" id="EQD31619.1"/>
    </source>
</evidence>
<dbReference type="InterPro" id="IPR001882">
    <property type="entry name" value="Biotin_BS"/>
</dbReference>
<dbReference type="InterPro" id="IPR011053">
    <property type="entry name" value="Single_hybrid_motif"/>
</dbReference>
<reference evidence="4" key="2">
    <citation type="journal article" date="2014" name="ISME J.">
        <title>Microbial stratification in low pH oxic and suboxic macroscopic growths along an acid mine drainage.</title>
        <authorList>
            <person name="Mendez-Garcia C."/>
            <person name="Mesa V."/>
            <person name="Sprenger R.R."/>
            <person name="Richter M."/>
            <person name="Diez M.S."/>
            <person name="Solano J."/>
            <person name="Bargiela R."/>
            <person name="Golyshina O.V."/>
            <person name="Manteca A."/>
            <person name="Ramos J.L."/>
            <person name="Gallego J.R."/>
            <person name="Llorente I."/>
            <person name="Martins Dos Santos V.A."/>
            <person name="Jensen O.N."/>
            <person name="Pelaez A.I."/>
            <person name="Sanchez J."/>
            <person name="Ferrer M."/>
        </authorList>
    </citation>
    <scope>NUCLEOTIDE SEQUENCE</scope>
</reference>
<protein>
    <submittedName>
        <fullName evidence="4">Biotin/lipoyl attachment domain protein</fullName>
    </submittedName>
</protein>
<feature type="compositionally biased region" description="Pro residues" evidence="2">
    <location>
        <begin position="107"/>
        <end position="116"/>
    </location>
</feature>
<keyword evidence="1" id="KW-0092">Biotin</keyword>
<dbReference type="InterPro" id="IPR000089">
    <property type="entry name" value="Biotin_lipoyl"/>
</dbReference>
<dbReference type="PROSITE" id="PS50968">
    <property type="entry name" value="BIOTINYL_LIPOYL"/>
    <property type="match status" value="1"/>
</dbReference>
<name>T0ZSG1_9ZZZZ</name>
<feature type="domain" description="Lipoyl-binding" evidence="3">
    <location>
        <begin position="114"/>
        <end position="184"/>
    </location>
</feature>
<dbReference type="Gene3D" id="2.40.50.100">
    <property type="match status" value="1"/>
</dbReference>
<gene>
    <name evidence="4" type="ORF">B1B_18039</name>
</gene>
<dbReference type="SUPFAM" id="SSF51230">
    <property type="entry name" value="Single hybrid motif"/>
    <property type="match status" value="1"/>
</dbReference>